<accession>A0ABW8PW68</accession>
<feature type="compositionally biased region" description="Low complexity" evidence="3">
    <location>
        <begin position="39"/>
        <end position="58"/>
    </location>
</feature>
<proteinExistence type="predicted"/>
<reference evidence="5 6" key="1">
    <citation type="submission" date="2024-02" db="EMBL/GenBank/DDBJ databases">
        <title>Marinospirillum sp. MEB 164 isolated from Lonar lake sediment.</title>
        <authorList>
            <person name="Joshi A."/>
            <person name="Thite S."/>
        </authorList>
    </citation>
    <scope>NUCLEOTIDE SEQUENCE [LARGE SCALE GENOMIC DNA]</scope>
    <source>
        <strain evidence="5 6">MEB164</strain>
    </source>
</reference>
<feature type="compositionally biased region" description="Low complexity" evidence="3">
    <location>
        <begin position="84"/>
        <end position="131"/>
    </location>
</feature>
<feature type="coiled-coil region" evidence="2">
    <location>
        <begin position="290"/>
        <end position="365"/>
    </location>
</feature>
<feature type="region of interest" description="Disordered" evidence="3">
    <location>
        <begin position="1"/>
        <end position="165"/>
    </location>
</feature>
<gene>
    <name evidence="5" type="ORF">V6U78_02470</name>
</gene>
<keyword evidence="6" id="KW-1185">Reference proteome</keyword>
<evidence type="ECO:0000313" key="5">
    <source>
        <dbReference type="EMBL" id="MFK7159903.1"/>
    </source>
</evidence>
<dbReference type="PANTHER" id="PTHR18870">
    <property type="entry name" value="PROTEIN TAG-278-RELATED"/>
    <property type="match status" value="1"/>
</dbReference>
<keyword evidence="4" id="KW-0812">Transmembrane</keyword>
<name>A0ABW8PW68_9GAMM</name>
<evidence type="ECO:0000256" key="3">
    <source>
        <dbReference type="SAM" id="MobiDB-lite"/>
    </source>
</evidence>
<evidence type="ECO:0008006" key="7">
    <source>
        <dbReference type="Google" id="ProtNLM"/>
    </source>
</evidence>
<protein>
    <recommendedName>
        <fullName evidence="7">Uroporphyrin-3 C-methyltransferase</fullName>
    </recommendedName>
</protein>
<feature type="transmembrane region" description="Helical" evidence="4">
    <location>
        <begin position="172"/>
        <end position="194"/>
    </location>
</feature>
<keyword evidence="1 2" id="KW-0175">Coiled coil</keyword>
<keyword evidence="4" id="KW-0472">Membrane</keyword>
<dbReference type="RefSeq" id="WP_405336845.1">
    <property type="nucleotide sequence ID" value="NZ_JBANFI010000001.1"/>
</dbReference>
<sequence length="414" mass="44686">MPNRKEPQLNLEPRLDPAQPHPSPTEAKAPLTSARYQPAATSEAQKAADAASATTQPAVGASVARAKLANQSQDAQAHPEAVLRRAAALRQERLAQQAAPAASASAAQQSQTAAPASAAAPDSQSASMQQQRATAKAEAPESLAASGGKEPSGGGGNHGGDGHAAASGKQGLGWFAAGLLVVLMLGGLGGWQLMTLNQQLQAQIGDLEAALSDRLEELEVRLLETDEGLSQTGQTFRGRLDWADEEIHKLWRLANNRMRPAISELQEQVSPLPEQITRLESAIQPLPNRVSQLQREQQALGERLSAQQSEAQEVQRRLQQQVQQVEQQMMEASLMLTALNEQVRNRAAQEQINELQAQVQGLVDQWRTELQPQLASQTEQLNSLDLSRQQLVSRVTQLMDEMGELYQRLGQSAP</sequence>
<dbReference type="PANTHER" id="PTHR18870:SF9">
    <property type="entry name" value="PROTEIN TAG-278-RELATED"/>
    <property type="match status" value="1"/>
</dbReference>
<evidence type="ECO:0000256" key="2">
    <source>
        <dbReference type="SAM" id="Coils"/>
    </source>
</evidence>
<feature type="compositionally biased region" description="Gly residues" evidence="3">
    <location>
        <begin position="150"/>
        <end position="159"/>
    </location>
</feature>
<dbReference type="Gene3D" id="1.10.287.1490">
    <property type="match status" value="1"/>
</dbReference>
<evidence type="ECO:0000256" key="4">
    <source>
        <dbReference type="SAM" id="Phobius"/>
    </source>
</evidence>
<evidence type="ECO:0000256" key="1">
    <source>
        <dbReference type="ARBA" id="ARBA00023054"/>
    </source>
</evidence>
<organism evidence="5 6">
    <name type="scientific">Marinospirillum alkalitolerans</name>
    <dbReference type="NCBI Taxonomy" id="3123374"/>
    <lineage>
        <taxon>Bacteria</taxon>
        <taxon>Pseudomonadati</taxon>
        <taxon>Pseudomonadota</taxon>
        <taxon>Gammaproteobacteria</taxon>
        <taxon>Oceanospirillales</taxon>
        <taxon>Oceanospirillaceae</taxon>
        <taxon>Marinospirillum</taxon>
    </lineage>
</organism>
<keyword evidence="4" id="KW-1133">Transmembrane helix</keyword>
<dbReference type="Proteomes" id="UP001621714">
    <property type="component" value="Unassembled WGS sequence"/>
</dbReference>
<dbReference type="EMBL" id="JBANFI010000001">
    <property type="protein sequence ID" value="MFK7159903.1"/>
    <property type="molecule type" value="Genomic_DNA"/>
</dbReference>
<evidence type="ECO:0000313" key="6">
    <source>
        <dbReference type="Proteomes" id="UP001621714"/>
    </source>
</evidence>
<comment type="caution">
    <text evidence="5">The sequence shown here is derived from an EMBL/GenBank/DDBJ whole genome shotgun (WGS) entry which is preliminary data.</text>
</comment>